<feature type="region of interest" description="Disordered" evidence="1">
    <location>
        <begin position="1"/>
        <end position="29"/>
    </location>
</feature>
<dbReference type="Proteomes" id="UP000611640">
    <property type="component" value="Chromosome"/>
</dbReference>
<dbReference type="AlphaFoldDB" id="A0A7R7HYX4"/>
<dbReference type="EMBL" id="AP023355">
    <property type="protein sequence ID" value="BCJ37593.1"/>
    <property type="molecule type" value="Genomic_DNA"/>
</dbReference>
<dbReference type="KEGG" id="atl:Athai_50960"/>
<sequence>MSTVGPGPSATYGTFTSSEAAVSRATSTVPISTVHPRRSMLGAYSGGATPAQPPAYRVSAQLGGPVPGAAGDACSRVADAARVSGHRTSRTVEGVTGAVAPTCTRCDGTL</sequence>
<gene>
    <name evidence="2" type="ORF">Athai_50960</name>
</gene>
<protein>
    <submittedName>
        <fullName evidence="2">Uncharacterized protein</fullName>
    </submittedName>
</protein>
<feature type="compositionally biased region" description="Polar residues" evidence="1">
    <location>
        <begin position="11"/>
        <end position="29"/>
    </location>
</feature>
<name>A0A7R7HYX4_9ACTN</name>
<evidence type="ECO:0000313" key="2">
    <source>
        <dbReference type="EMBL" id="BCJ37593.1"/>
    </source>
</evidence>
<evidence type="ECO:0000313" key="3">
    <source>
        <dbReference type="Proteomes" id="UP000611640"/>
    </source>
</evidence>
<reference evidence="2 3" key="1">
    <citation type="submission" date="2020-08" db="EMBL/GenBank/DDBJ databases">
        <title>Whole genome shotgun sequence of Actinocatenispora thailandica NBRC 105041.</title>
        <authorList>
            <person name="Komaki H."/>
            <person name="Tamura T."/>
        </authorList>
    </citation>
    <scope>NUCLEOTIDE SEQUENCE [LARGE SCALE GENOMIC DNA]</scope>
    <source>
        <strain evidence="2 3">NBRC 105041</strain>
    </source>
</reference>
<evidence type="ECO:0000256" key="1">
    <source>
        <dbReference type="SAM" id="MobiDB-lite"/>
    </source>
</evidence>
<accession>A0A7R7HYX4</accession>
<keyword evidence="3" id="KW-1185">Reference proteome</keyword>
<proteinExistence type="predicted"/>
<organism evidence="2 3">
    <name type="scientific">Actinocatenispora thailandica</name>
    <dbReference type="NCBI Taxonomy" id="227318"/>
    <lineage>
        <taxon>Bacteria</taxon>
        <taxon>Bacillati</taxon>
        <taxon>Actinomycetota</taxon>
        <taxon>Actinomycetes</taxon>
        <taxon>Micromonosporales</taxon>
        <taxon>Micromonosporaceae</taxon>
        <taxon>Actinocatenispora</taxon>
    </lineage>
</organism>